<protein>
    <recommendedName>
        <fullName evidence="1">SGF29 C-terminal domain-containing protein</fullName>
    </recommendedName>
</protein>
<dbReference type="InParanoid" id="A2E707"/>
<dbReference type="OrthoDB" id="10265994at2759"/>
<dbReference type="PANTHER" id="PTHR21539">
    <property type="entry name" value="SAGA-ASSOCIATED FACTOR 29"/>
    <property type="match status" value="1"/>
</dbReference>
<dbReference type="PROSITE" id="PS51518">
    <property type="entry name" value="SGF29_C"/>
    <property type="match status" value="1"/>
</dbReference>
<dbReference type="InterPro" id="IPR037802">
    <property type="entry name" value="SGF29"/>
</dbReference>
<gene>
    <name evidence="2" type="ORF">TVAG_006000</name>
</gene>
<dbReference type="VEuPathDB" id="TrichDB:TVAG_006000"/>
<evidence type="ECO:0000313" key="3">
    <source>
        <dbReference type="Proteomes" id="UP000001542"/>
    </source>
</evidence>
<feature type="domain" description="SGF29 C-terminal" evidence="1">
    <location>
        <begin position="125"/>
        <end position="268"/>
    </location>
</feature>
<dbReference type="OMA" id="EPTYIAK"/>
<sequence>MSEEKPELTKVMYEVVSKAAEIKENEHILDEKAKELLENYTPEGFSQFSNLYDESQKIIQTESKRITDMFLAVEKMIAQSEKGINKIEIPSAKKLQENFSKYSKNPSLPTQAAPYVPLTGSSPWPQNRILPNNSYVVVVGNKDENGENIYCVAVVLGFDPYTLSYYCCDADPTGDVPQEFIVPYKEIMPLPQFQPARRTKATTYKIKTDVLAAWPEFGSFTSVFYPAVVVAAPTTIPGKYRLRFEGSPPLVEDVPEKLIVEFPKNKKK</sequence>
<accession>A2E707</accession>
<proteinExistence type="predicted"/>
<dbReference type="Pfam" id="PF07039">
    <property type="entry name" value="SGF29_Tudor"/>
    <property type="match status" value="1"/>
</dbReference>
<dbReference type="SMR" id="A2E707"/>
<dbReference type="InterPro" id="IPR010750">
    <property type="entry name" value="SGF29_tudor-like_dom"/>
</dbReference>
<dbReference type="AlphaFoldDB" id="A2E707"/>
<dbReference type="KEGG" id="tva:4769479"/>
<dbReference type="STRING" id="5722.A2E707"/>
<dbReference type="EMBL" id="DS113317">
    <property type="protein sequence ID" value="EAY11525.1"/>
    <property type="molecule type" value="Genomic_DNA"/>
</dbReference>
<dbReference type="RefSeq" id="XP_001323748.1">
    <property type="nucleotide sequence ID" value="XM_001323713.1"/>
</dbReference>
<evidence type="ECO:0000259" key="1">
    <source>
        <dbReference type="PROSITE" id="PS51518"/>
    </source>
</evidence>
<evidence type="ECO:0000313" key="2">
    <source>
        <dbReference type="EMBL" id="EAY11525.1"/>
    </source>
</evidence>
<name>A2E707_TRIV3</name>
<reference evidence="2" key="1">
    <citation type="submission" date="2006-10" db="EMBL/GenBank/DDBJ databases">
        <authorList>
            <person name="Amadeo P."/>
            <person name="Zhao Q."/>
            <person name="Wortman J."/>
            <person name="Fraser-Liggett C."/>
            <person name="Carlton J."/>
        </authorList>
    </citation>
    <scope>NUCLEOTIDE SEQUENCE</scope>
    <source>
        <strain evidence="2">G3</strain>
    </source>
</reference>
<keyword evidence="3" id="KW-1185">Reference proteome</keyword>
<reference evidence="2" key="2">
    <citation type="journal article" date="2007" name="Science">
        <title>Draft genome sequence of the sexually transmitted pathogen Trichomonas vaginalis.</title>
        <authorList>
            <person name="Carlton J.M."/>
            <person name="Hirt R.P."/>
            <person name="Silva J.C."/>
            <person name="Delcher A.L."/>
            <person name="Schatz M."/>
            <person name="Zhao Q."/>
            <person name="Wortman J.R."/>
            <person name="Bidwell S.L."/>
            <person name="Alsmark U.C.M."/>
            <person name="Besteiro S."/>
            <person name="Sicheritz-Ponten T."/>
            <person name="Noel C.J."/>
            <person name="Dacks J.B."/>
            <person name="Foster P.G."/>
            <person name="Simillion C."/>
            <person name="Van de Peer Y."/>
            <person name="Miranda-Saavedra D."/>
            <person name="Barton G.J."/>
            <person name="Westrop G.D."/>
            <person name="Mueller S."/>
            <person name="Dessi D."/>
            <person name="Fiori P.L."/>
            <person name="Ren Q."/>
            <person name="Paulsen I."/>
            <person name="Zhang H."/>
            <person name="Bastida-Corcuera F.D."/>
            <person name="Simoes-Barbosa A."/>
            <person name="Brown M.T."/>
            <person name="Hayes R.D."/>
            <person name="Mukherjee M."/>
            <person name="Okumura C.Y."/>
            <person name="Schneider R."/>
            <person name="Smith A.J."/>
            <person name="Vanacova S."/>
            <person name="Villalvazo M."/>
            <person name="Haas B.J."/>
            <person name="Pertea M."/>
            <person name="Feldblyum T.V."/>
            <person name="Utterback T.R."/>
            <person name="Shu C.L."/>
            <person name="Osoegawa K."/>
            <person name="de Jong P.J."/>
            <person name="Hrdy I."/>
            <person name="Horvathova L."/>
            <person name="Zubacova Z."/>
            <person name="Dolezal P."/>
            <person name="Malik S.B."/>
            <person name="Logsdon J.M. Jr."/>
            <person name="Henze K."/>
            <person name="Gupta A."/>
            <person name="Wang C.C."/>
            <person name="Dunne R.L."/>
            <person name="Upcroft J.A."/>
            <person name="Upcroft P."/>
            <person name="White O."/>
            <person name="Salzberg S.L."/>
            <person name="Tang P."/>
            <person name="Chiu C.-H."/>
            <person name="Lee Y.-S."/>
            <person name="Embley T.M."/>
            <person name="Coombs G.H."/>
            <person name="Mottram J.C."/>
            <person name="Tachezy J."/>
            <person name="Fraser-Liggett C.M."/>
            <person name="Johnson P.J."/>
        </authorList>
    </citation>
    <scope>NUCLEOTIDE SEQUENCE [LARGE SCALE GENOMIC DNA]</scope>
    <source>
        <strain evidence="2">G3</strain>
    </source>
</reference>
<dbReference type="PANTHER" id="PTHR21539:SF0">
    <property type="entry name" value="SAGA-ASSOCIATED FACTOR 29"/>
    <property type="match status" value="1"/>
</dbReference>
<dbReference type="GO" id="GO:0000124">
    <property type="term" value="C:SAGA complex"/>
    <property type="evidence" value="ECO:0000318"/>
    <property type="project" value="GO_Central"/>
</dbReference>
<dbReference type="Proteomes" id="UP000001542">
    <property type="component" value="Unassembled WGS sequence"/>
</dbReference>
<organism evidence="2 3">
    <name type="scientific">Trichomonas vaginalis (strain ATCC PRA-98 / G3)</name>
    <dbReference type="NCBI Taxonomy" id="412133"/>
    <lineage>
        <taxon>Eukaryota</taxon>
        <taxon>Metamonada</taxon>
        <taxon>Parabasalia</taxon>
        <taxon>Trichomonadida</taxon>
        <taxon>Trichomonadidae</taxon>
        <taxon>Trichomonas</taxon>
    </lineage>
</organism>
<dbReference type="VEuPathDB" id="TrichDB:TVAGG3_0982500"/>
<dbReference type="FunFam" id="2.30.30.140:FF:000178">
    <property type="entry name" value="Predicted protein"/>
    <property type="match status" value="1"/>
</dbReference>
<dbReference type="Gene3D" id="2.30.30.140">
    <property type="match status" value="1"/>
</dbReference>